<protein>
    <recommendedName>
        <fullName evidence="5 17">Epoxyqueuosine reductase QueH</fullName>
        <ecNumber evidence="4 17">1.17.99.6</ecNumber>
    </recommendedName>
    <alternativeName>
        <fullName evidence="15 17">Queuosine biosynthesis protein QueH</fullName>
    </alternativeName>
</protein>
<dbReference type="EC" id="1.17.99.6" evidence="4 17"/>
<dbReference type="GO" id="GO:0046872">
    <property type="term" value="F:metal ion binding"/>
    <property type="evidence" value="ECO:0007669"/>
    <property type="project" value="UniProtKB-KW"/>
</dbReference>
<feature type="binding site" evidence="17">
    <location>
        <position position="112"/>
    </location>
    <ligand>
        <name>[4Fe-4S] cluster</name>
        <dbReference type="ChEBI" id="CHEBI:49883"/>
    </ligand>
</feature>
<dbReference type="HAMAP" id="MF_02089">
    <property type="entry name" value="QueH"/>
    <property type="match status" value="1"/>
</dbReference>
<accession>A0A9D1WGH1</accession>
<dbReference type="GO" id="GO:0008616">
    <property type="term" value="P:tRNA queuosine(34) biosynthetic process"/>
    <property type="evidence" value="ECO:0007669"/>
    <property type="project" value="UniProtKB-UniRule"/>
</dbReference>
<evidence type="ECO:0000313" key="19">
    <source>
        <dbReference type="Proteomes" id="UP000886817"/>
    </source>
</evidence>
<comment type="function">
    <text evidence="1 17">Catalyzes the conversion of epoxyqueuosine (oQ) to queuosine (Q), which is a hypermodified base found in the wobble positions of tRNA(Asp), tRNA(Asn), tRNA(His) and tRNA(Tyr).</text>
</comment>
<sequence>MKTAYQKELDRLIEKLKEKNEIPKLFLHSCCAPCSSYVLEYLSRYFSIHLFYYNPNISPEEEYHTRVEEQKRLIASLPTEHPVTFEEGPYEPERFYQAVKGLEKEKEGGRRCEVCFRLRLEETAKRAAASGFDFFTTTLSISPLKDAQKLGMIGKELEQDYQIRYLPSDFKKKNGYKRSVELSGEYGLYRQDYCGCIFSRREREDFLKSRQEPSKERID</sequence>
<keyword evidence="10 17" id="KW-0560">Oxidoreductase</keyword>
<reference evidence="18" key="2">
    <citation type="submission" date="2021-04" db="EMBL/GenBank/DDBJ databases">
        <authorList>
            <person name="Gilroy R."/>
        </authorList>
    </citation>
    <scope>NUCLEOTIDE SEQUENCE</scope>
    <source>
        <strain evidence="18">ChiSjej1B19-8411</strain>
    </source>
</reference>
<evidence type="ECO:0000256" key="2">
    <source>
        <dbReference type="ARBA" id="ARBA00004691"/>
    </source>
</evidence>
<evidence type="ECO:0000313" key="18">
    <source>
        <dbReference type="EMBL" id="HIX58805.1"/>
    </source>
</evidence>
<comment type="catalytic activity">
    <reaction evidence="16 17">
        <text>epoxyqueuosine(34) in tRNA + AH2 = queuosine(34) in tRNA + A + H2O</text>
        <dbReference type="Rhea" id="RHEA:32159"/>
        <dbReference type="Rhea" id="RHEA-COMP:18571"/>
        <dbReference type="Rhea" id="RHEA-COMP:18582"/>
        <dbReference type="ChEBI" id="CHEBI:13193"/>
        <dbReference type="ChEBI" id="CHEBI:15377"/>
        <dbReference type="ChEBI" id="CHEBI:17499"/>
        <dbReference type="ChEBI" id="CHEBI:194431"/>
        <dbReference type="ChEBI" id="CHEBI:194443"/>
        <dbReference type="EC" id="1.17.99.6"/>
    </reaction>
</comment>
<gene>
    <name evidence="17" type="primary">queH</name>
    <name evidence="18" type="ORF">IAA45_03710</name>
</gene>
<keyword evidence="13 17" id="KW-1015">Disulfide bond</keyword>
<evidence type="ECO:0000256" key="4">
    <source>
        <dbReference type="ARBA" id="ARBA00012622"/>
    </source>
</evidence>
<evidence type="ECO:0000256" key="17">
    <source>
        <dbReference type="HAMAP-Rule" id="MF_02089"/>
    </source>
</evidence>
<proteinExistence type="inferred from homology"/>
<organism evidence="18 19">
    <name type="scientific">Candidatus Blautia gallistercoris</name>
    <dbReference type="NCBI Taxonomy" id="2838490"/>
    <lineage>
        <taxon>Bacteria</taxon>
        <taxon>Bacillati</taxon>
        <taxon>Bacillota</taxon>
        <taxon>Clostridia</taxon>
        <taxon>Lachnospirales</taxon>
        <taxon>Lachnospiraceae</taxon>
        <taxon>Blautia</taxon>
    </lineage>
</organism>
<evidence type="ECO:0000256" key="1">
    <source>
        <dbReference type="ARBA" id="ARBA00002268"/>
    </source>
</evidence>
<dbReference type="PANTHER" id="PTHR36701">
    <property type="entry name" value="EPOXYQUEUOSINE REDUCTASE QUEH"/>
    <property type="match status" value="1"/>
</dbReference>
<dbReference type="EMBL" id="DXEX01000085">
    <property type="protein sequence ID" value="HIX58805.1"/>
    <property type="molecule type" value="Genomic_DNA"/>
</dbReference>
<evidence type="ECO:0000256" key="16">
    <source>
        <dbReference type="ARBA" id="ARBA00047415"/>
    </source>
</evidence>
<keyword evidence="6 17" id="KW-0004">4Fe-4S</keyword>
<evidence type="ECO:0000256" key="9">
    <source>
        <dbReference type="ARBA" id="ARBA00022785"/>
    </source>
</evidence>
<dbReference type="Proteomes" id="UP000886817">
    <property type="component" value="Unassembled WGS sequence"/>
</dbReference>
<evidence type="ECO:0000256" key="10">
    <source>
        <dbReference type="ARBA" id="ARBA00023002"/>
    </source>
</evidence>
<feature type="binding site" evidence="17">
    <location>
        <position position="31"/>
    </location>
    <ligand>
        <name>[4Fe-4S] cluster</name>
        <dbReference type="ChEBI" id="CHEBI:49883"/>
    </ligand>
</feature>
<comment type="pathway">
    <text evidence="2 17">tRNA modification; tRNA-queuosine biosynthesis.</text>
</comment>
<keyword evidence="7 17" id="KW-0819">tRNA processing</keyword>
<evidence type="ECO:0000256" key="7">
    <source>
        <dbReference type="ARBA" id="ARBA00022694"/>
    </source>
</evidence>
<evidence type="ECO:0000256" key="8">
    <source>
        <dbReference type="ARBA" id="ARBA00022723"/>
    </source>
</evidence>
<evidence type="ECO:0000256" key="12">
    <source>
        <dbReference type="ARBA" id="ARBA00023014"/>
    </source>
</evidence>
<evidence type="ECO:0000256" key="13">
    <source>
        <dbReference type="ARBA" id="ARBA00023157"/>
    </source>
</evidence>
<evidence type="ECO:0000256" key="11">
    <source>
        <dbReference type="ARBA" id="ARBA00023004"/>
    </source>
</evidence>
<name>A0A9D1WGH1_9FIRM</name>
<feature type="disulfide bond" description="Redox-active" evidence="17">
    <location>
        <begin position="194"/>
        <end position="196"/>
    </location>
</feature>
<keyword evidence="9 17" id="KW-0671">Queuosine biosynthesis</keyword>
<dbReference type="AlphaFoldDB" id="A0A9D1WGH1"/>
<keyword evidence="8 17" id="KW-0479">Metal-binding</keyword>
<comment type="similarity">
    <text evidence="3 17">Belongs to the QueH family.</text>
</comment>
<feature type="binding site" evidence="17">
    <location>
        <position position="115"/>
    </location>
    <ligand>
        <name>[4Fe-4S] cluster</name>
        <dbReference type="ChEBI" id="CHEBI:49883"/>
    </ligand>
</feature>
<dbReference type="GO" id="GO:0051539">
    <property type="term" value="F:4 iron, 4 sulfur cluster binding"/>
    <property type="evidence" value="ECO:0007669"/>
    <property type="project" value="UniProtKB-UniRule"/>
</dbReference>
<evidence type="ECO:0000256" key="14">
    <source>
        <dbReference type="ARBA" id="ARBA00023284"/>
    </source>
</evidence>
<evidence type="ECO:0000256" key="15">
    <source>
        <dbReference type="ARBA" id="ARBA00031446"/>
    </source>
</evidence>
<feature type="binding site" evidence="17">
    <location>
        <position position="30"/>
    </location>
    <ligand>
        <name>[4Fe-4S] cluster</name>
        <dbReference type="ChEBI" id="CHEBI:49883"/>
    </ligand>
</feature>
<evidence type="ECO:0000256" key="3">
    <source>
        <dbReference type="ARBA" id="ARBA00008207"/>
    </source>
</evidence>
<reference evidence="18" key="1">
    <citation type="journal article" date="2021" name="PeerJ">
        <title>Extensive microbial diversity within the chicken gut microbiome revealed by metagenomics and culture.</title>
        <authorList>
            <person name="Gilroy R."/>
            <person name="Ravi A."/>
            <person name="Getino M."/>
            <person name="Pursley I."/>
            <person name="Horton D.L."/>
            <person name="Alikhan N.F."/>
            <person name="Baker D."/>
            <person name="Gharbi K."/>
            <person name="Hall N."/>
            <person name="Watson M."/>
            <person name="Adriaenssens E.M."/>
            <person name="Foster-Nyarko E."/>
            <person name="Jarju S."/>
            <person name="Secka A."/>
            <person name="Antonio M."/>
            <person name="Oren A."/>
            <person name="Chaudhuri R.R."/>
            <person name="La Ragione R."/>
            <person name="Hildebrand F."/>
            <person name="Pallen M.J."/>
        </authorList>
    </citation>
    <scope>NUCLEOTIDE SEQUENCE</scope>
    <source>
        <strain evidence="18">ChiSjej1B19-8411</strain>
    </source>
</reference>
<evidence type="ECO:0000256" key="6">
    <source>
        <dbReference type="ARBA" id="ARBA00022485"/>
    </source>
</evidence>
<dbReference type="InterPro" id="IPR003828">
    <property type="entry name" value="QueH"/>
</dbReference>
<comment type="caution">
    <text evidence="18">The sequence shown here is derived from an EMBL/GenBank/DDBJ whole genome shotgun (WGS) entry which is preliminary data.</text>
</comment>
<keyword evidence="12 17" id="KW-0411">Iron-sulfur</keyword>
<keyword evidence="11 17" id="KW-0408">Iron</keyword>
<dbReference type="Pfam" id="PF02677">
    <property type="entry name" value="QueH"/>
    <property type="match status" value="1"/>
</dbReference>
<evidence type="ECO:0000256" key="5">
    <source>
        <dbReference type="ARBA" id="ARBA00016895"/>
    </source>
</evidence>
<keyword evidence="14 17" id="KW-0676">Redox-active center</keyword>
<dbReference type="PANTHER" id="PTHR36701:SF1">
    <property type="entry name" value="EPOXYQUEUOSINE REDUCTASE QUEH"/>
    <property type="match status" value="1"/>
</dbReference>
<dbReference type="GO" id="GO:0052693">
    <property type="term" value="F:epoxyqueuosine reductase activity"/>
    <property type="evidence" value="ECO:0007669"/>
    <property type="project" value="UniProtKB-UniRule"/>
</dbReference>